<dbReference type="Proteomes" id="UP000240883">
    <property type="component" value="Unassembled WGS sequence"/>
</dbReference>
<evidence type="ECO:0000313" key="1">
    <source>
        <dbReference type="EMBL" id="PSN70916.1"/>
    </source>
</evidence>
<dbReference type="EMBL" id="KZ678131">
    <property type="protein sequence ID" value="PSN70916.1"/>
    <property type="molecule type" value="Genomic_DNA"/>
</dbReference>
<reference evidence="1 2" key="1">
    <citation type="journal article" date="2018" name="Front. Microbiol.">
        <title>Genome-Wide Analysis of Corynespora cassiicola Leaf Fall Disease Putative Effectors.</title>
        <authorList>
            <person name="Lopez D."/>
            <person name="Ribeiro S."/>
            <person name="Label P."/>
            <person name="Fumanal B."/>
            <person name="Venisse J.S."/>
            <person name="Kohler A."/>
            <person name="de Oliveira R.R."/>
            <person name="Labutti K."/>
            <person name="Lipzen A."/>
            <person name="Lail K."/>
            <person name="Bauer D."/>
            <person name="Ohm R.A."/>
            <person name="Barry K.W."/>
            <person name="Spatafora J."/>
            <person name="Grigoriev I.V."/>
            <person name="Martin F.M."/>
            <person name="Pujade-Renaud V."/>
        </authorList>
    </citation>
    <scope>NUCLEOTIDE SEQUENCE [LARGE SCALE GENOMIC DNA]</scope>
    <source>
        <strain evidence="1 2">Philippines</strain>
    </source>
</reference>
<keyword evidence="2" id="KW-1185">Reference proteome</keyword>
<dbReference type="AlphaFoldDB" id="A0A2T2P076"/>
<gene>
    <name evidence="1" type="ORF">BS50DRAFT_659816</name>
</gene>
<evidence type="ECO:0000313" key="2">
    <source>
        <dbReference type="Proteomes" id="UP000240883"/>
    </source>
</evidence>
<protein>
    <submittedName>
        <fullName evidence="1">Uncharacterized protein</fullName>
    </submittedName>
</protein>
<name>A0A2T2P076_CORCC</name>
<proteinExistence type="predicted"/>
<organism evidence="1 2">
    <name type="scientific">Corynespora cassiicola Philippines</name>
    <dbReference type="NCBI Taxonomy" id="1448308"/>
    <lineage>
        <taxon>Eukaryota</taxon>
        <taxon>Fungi</taxon>
        <taxon>Dikarya</taxon>
        <taxon>Ascomycota</taxon>
        <taxon>Pezizomycotina</taxon>
        <taxon>Dothideomycetes</taxon>
        <taxon>Pleosporomycetidae</taxon>
        <taxon>Pleosporales</taxon>
        <taxon>Corynesporascaceae</taxon>
        <taxon>Corynespora</taxon>
    </lineage>
</organism>
<sequence length="239" mass="26843">MSEEYPLPPGCPKDAYIDTVWDKSTTLCPVKFKDHIEVFESRNGHKKTGRIRITTKYILKLNPGVSTEIVAYPAYIEVIEKSRKIKPDGFIVDHVVKAHTTRKLQSIPPPPQEPEQLLAPDPLPLLPTHDEMAMLSFALFKAYLVPGIEGSAAASAAATDLPLALRYPWLTHYTPPAHDTTPTLIDRASTNFIRNTVDMHFTEKIKMWLENVQEPYDDMVDIVPAENGEGEEMHNASAR</sequence>
<accession>A0A2T2P076</accession>